<evidence type="ECO:0000313" key="3">
    <source>
        <dbReference type="Proteomes" id="UP000298324"/>
    </source>
</evidence>
<feature type="domain" description="Rhodanese" evidence="1">
    <location>
        <begin position="1"/>
        <end position="30"/>
    </location>
</feature>
<accession>A0A4Y7RFA3</accession>
<dbReference type="AlphaFoldDB" id="A0A4Y7RFA3"/>
<evidence type="ECO:0000259" key="1">
    <source>
        <dbReference type="PROSITE" id="PS50206"/>
    </source>
</evidence>
<gene>
    <name evidence="2" type="ORF">Psch_00983</name>
</gene>
<dbReference type="InterPro" id="IPR001763">
    <property type="entry name" value="Rhodanese-like_dom"/>
</dbReference>
<dbReference type="SUPFAM" id="SSF52821">
    <property type="entry name" value="Rhodanese/Cell cycle control phosphatase"/>
    <property type="match status" value="1"/>
</dbReference>
<dbReference type="Gene3D" id="3.40.250.10">
    <property type="entry name" value="Rhodanese-like domain"/>
    <property type="match status" value="1"/>
</dbReference>
<keyword evidence="3" id="KW-1185">Reference proteome</keyword>
<comment type="caution">
    <text evidence="2">The sequence shown here is derived from an EMBL/GenBank/DDBJ whole genome shotgun (WGS) entry which is preliminary data.</text>
</comment>
<protein>
    <recommendedName>
        <fullName evidence="1">Rhodanese domain-containing protein</fullName>
    </recommendedName>
</protein>
<dbReference type="PROSITE" id="PS50206">
    <property type="entry name" value="RHODANESE_3"/>
    <property type="match status" value="1"/>
</dbReference>
<dbReference type="EMBL" id="QFGA01000001">
    <property type="protein sequence ID" value="TEB07430.1"/>
    <property type="molecule type" value="Genomic_DNA"/>
</dbReference>
<dbReference type="InterPro" id="IPR036873">
    <property type="entry name" value="Rhodanese-like_dom_sf"/>
</dbReference>
<organism evidence="2 3">
    <name type="scientific">Pelotomaculum schinkii</name>
    <dbReference type="NCBI Taxonomy" id="78350"/>
    <lineage>
        <taxon>Bacteria</taxon>
        <taxon>Bacillati</taxon>
        <taxon>Bacillota</taxon>
        <taxon>Clostridia</taxon>
        <taxon>Eubacteriales</taxon>
        <taxon>Desulfotomaculaceae</taxon>
        <taxon>Pelotomaculum</taxon>
    </lineage>
</organism>
<sequence length="33" mass="3878">MILRAVGFEKVRNYEASIYEWGGDLSMPMEKEQ</sequence>
<dbReference type="Proteomes" id="UP000298324">
    <property type="component" value="Unassembled WGS sequence"/>
</dbReference>
<proteinExistence type="predicted"/>
<name>A0A4Y7RFA3_9FIRM</name>
<reference evidence="2 3" key="1">
    <citation type="journal article" date="2018" name="Environ. Microbiol.">
        <title>Novel energy conservation strategies and behaviour of Pelotomaculum schinkii driving syntrophic propionate catabolism.</title>
        <authorList>
            <person name="Hidalgo-Ahumada C.A.P."/>
            <person name="Nobu M.K."/>
            <person name="Narihiro T."/>
            <person name="Tamaki H."/>
            <person name="Liu W.T."/>
            <person name="Kamagata Y."/>
            <person name="Stams A.J.M."/>
            <person name="Imachi H."/>
            <person name="Sousa D.Z."/>
        </authorList>
    </citation>
    <scope>NUCLEOTIDE SEQUENCE [LARGE SCALE GENOMIC DNA]</scope>
    <source>
        <strain evidence="2 3">HH</strain>
    </source>
</reference>
<evidence type="ECO:0000313" key="2">
    <source>
        <dbReference type="EMBL" id="TEB07430.1"/>
    </source>
</evidence>